<evidence type="ECO:0000256" key="2">
    <source>
        <dbReference type="ARBA" id="ARBA00007656"/>
    </source>
</evidence>
<feature type="signal peptide" evidence="10">
    <location>
        <begin position="1"/>
        <end position="25"/>
    </location>
</feature>
<evidence type="ECO:0000256" key="3">
    <source>
        <dbReference type="ARBA" id="ARBA00013194"/>
    </source>
</evidence>
<dbReference type="InterPro" id="IPR046357">
    <property type="entry name" value="PPIase_dom_sf"/>
</dbReference>
<gene>
    <name evidence="12" type="ORF">BEN30_15490</name>
</gene>
<proteinExistence type="inferred from homology"/>
<dbReference type="PANTHER" id="PTHR47245:SF2">
    <property type="entry name" value="PEPTIDYL-PROLYL CIS-TRANS ISOMERASE HP_0175-RELATED"/>
    <property type="match status" value="1"/>
</dbReference>
<dbReference type="GO" id="GO:0003755">
    <property type="term" value="F:peptidyl-prolyl cis-trans isomerase activity"/>
    <property type="evidence" value="ECO:0007669"/>
    <property type="project" value="UniProtKB-KW"/>
</dbReference>
<keyword evidence="5 8" id="KW-0697">Rotamase</keyword>
<comment type="catalytic activity">
    <reaction evidence="1">
        <text>[protein]-peptidylproline (omega=180) = [protein]-peptidylproline (omega=0)</text>
        <dbReference type="Rhea" id="RHEA:16237"/>
        <dbReference type="Rhea" id="RHEA-COMP:10747"/>
        <dbReference type="Rhea" id="RHEA-COMP:10748"/>
        <dbReference type="ChEBI" id="CHEBI:83833"/>
        <dbReference type="ChEBI" id="CHEBI:83834"/>
        <dbReference type="EC" id="5.2.1.8"/>
    </reaction>
</comment>
<dbReference type="Gene3D" id="3.10.50.40">
    <property type="match status" value="1"/>
</dbReference>
<evidence type="ECO:0000256" key="6">
    <source>
        <dbReference type="ARBA" id="ARBA00030642"/>
    </source>
</evidence>
<evidence type="ECO:0000256" key="8">
    <source>
        <dbReference type="PROSITE-ProRule" id="PRU00278"/>
    </source>
</evidence>
<dbReference type="Proteomes" id="UP000095347">
    <property type="component" value="Unassembled WGS sequence"/>
</dbReference>
<comment type="similarity">
    <text evidence="2">Belongs to the PpiC/parvulin rotamase family.</text>
</comment>
<sequence>MFLKRSVVLLAVLAALLFLGHVAQGVETDPVVATVNNHEVRLSDVENARNLLPSKMQGAPLRDVYPVLMESLINSRLAADKAVKLGFNETPEYLHRMARISDQILERILLARHIEQSLTDADIKKRYNQVVERAKTQSEIHARHILVDSEDHAKALIQRLKDGADFSKLASEQSQGPSKSNGGDLGWFGPGEMAQSFEEAAVAIPTGAFSEVPVQTQFGWHVIKVEERRAMTIPSYQEAREILANELSGELGQKFMEQLRAEASIEKKSFEEVVKALQN</sequence>
<dbReference type="InterPro" id="IPR023058">
    <property type="entry name" value="PPIase_PpiC_CS"/>
</dbReference>
<keyword evidence="13" id="KW-1185">Reference proteome</keyword>
<dbReference type="Pfam" id="PF13616">
    <property type="entry name" value="Rotamase_3"/>
    <property type="match status" value="1"/>
</dbReference>
<dbReference type="STRING" id="28181.BEN30_15490"/>
<evidence type="ECO:0000256" key="10">
    <source>
        <dbReference type="SAM" id="SignalP"/>
    </source>
</evidence>
<dbReference type="InterPro" id="IPR050245">
    <property type="entry name" value="PrsA_foldase"/>
</dbReference>
<evidence type="ECO:0000256" key="7">
    <source>
        <dbReference type="ARBA" id="ARBA00031484"/>
    </source>
</evidence>
<evidence type="ECO:0000256" key="5">
    <source>
        <dbReference type="ARBA" id="ARBA00023110"/>
    </source>
</evidence>
<evidence type="ECO:0000256" key="4">
    <source>
        <dbReference type="ARBA" id="ARBA00018370"/>
    </source>
</evidence>
<keyword evidence="10" id="KW-0732">Signal</keyword>
<evidence type="ECO:0000313" key="13">
    <source>
        <dbReference type="Proteomes" id="UP000095347"/>
    </source>
</evidence>
<dbReference type="AlphaFoldDB" id="A0A1E5Q4D6"/>
<evidence type="ECO:0000259" key="11">
    <source>
        <dbReference type="PROSITE" id="PS50198"/>
    </source>
</evidence>
<dbReference type="PANTHER" id="PTHR47245">
    <property type="entry name" value="PEPTIDYLPROLYL ISOMERASE"/>
    <property type="match status" value="1"/>
</dbReference>
<feature type="compositionally biased region" description="Polar residues" evidence="9">
    <location>
        <begin position="170"/>
        <end position="181"/>
    </location>
</feature>
<dbReference type="PROSITE" id="PS01096">
    <property type="entry name" value="PPIC_PPIASE_1"/>
    <property type="match status" value="1"/>
</dbReference>
<dbReference type="PROSITE" id="PS50198">
    <property type="entry name" value="PPIC_PPIASE_2"/>
    <property type="match status" value="1"/>
</dbReference>
<accession>A0A1E5Q4D6</accession>
<feature type="chain" id="PRO_5009184027" description="Parvulin-like PPIase" evidence="10">
    <location>
        <begin position="26"/>
        <end position="279"/>
    </location>
</feature>
<reference evidence="13" key="1">
    <citation type="submission" date="2016-07" db="EMBL/GenBank/DDBJ databases">
        <authorList>
            <person name="Florea S."/>
            <person name="Webb J.S."/>
            <person name="Jaromczyk J."/>
            <person name="Schardl C.L."/>
        </authorList>
    </citation>
    <scope>NUCLEOTIDE SEQUENCE [LARGE SCALE GENOMIC DNA]</scope>
    <source>
        <strain evidence="13">MV-1</strain>
    </source>
</reference>
<name>A0A1E5Q4D6_9PROT</name>
<comment type="caution">
    <text evidence="12">The sequence shown here is derived from an EMBL/GenBank/DDBJ whole genome shotgun (WGS) entry which is preliminary data.</text>
</comment>
<dbReference type="InterPro" id="IPR000297">
    <property type="entry name" value="PPIase_PpiC"/>
</dbReference>
<dbReference type="RefSeq" id="WP_069958976.1">
    <property type="nucleotide sequence ID" value="NZ_MCGG01000055.1"/>
</dbReference>
<protein>
    <recommendedName>
        <fullName evidence="4">Parvulin-like PPIase</fullName>
        <ecNumber evidence="3">5.2.1.8</ecNumber>
    </recommendedName>
    <alternativeName>
        <fullName evidence="6">Peptidyl-prolyl cis-trans isomerase plp</fullName>
    </alternativeName>
    <alternativeName>
        <fullName evidence="7">Rotamase plp</fullName>
    </alternativeName>
</protein>
<feature type="region of interest" description="Disordered" evidence="9">
    <location>
        <begin position="168"/>
        <end position="188"/>
    </location>
</feature>
<dbReference type="EMBL" id="MCGG01000055">
    <property type="protein sequence ID" value="OEJ65087.1"/>
    <property type="molecule type" value="Genomic_DNA"/>
</dbReference>
<dbReference type="SUPFAM" id="SSF54534">
    <property type="entry name" value="FKBP-like"/>
    <property type="match status" value="1"/>
</dbReference>
<evidence type="ECO:0000256" key="1">
    <source>
        <dbReference type="ARBA" id="ARBA00000971"/>
    </source>
</evidence>
<organism evidence="12 13">
    <name type="scientific">Magnetovibrio blakemorei</name>
    <dbReference type="NCBI Taxonomy" id="28181"/>
    <lineage>
        <taxon>Bacteria</taxon>
        <taxon>Pseudomonadati</taxon>
        <taxon>Pseudomonadota</taxon>
        <taxon>Alphaproteobacteria</taxon>
        <taxon>Rhodospirillales</taxon>
        <taxon>Magnetovibrionaceae</taxon>
        <taxon>Magnetovibrio</taxon>
    </lineage>
</organism>
<evidence type="ECO:0000256" key="9">
    <source>
        <dbReference type="SAM" id="MobiDB-lite"/>
    </source>
</evidence>
<evidence type="ECO:0000313" key="12">
    <source>
        <dbReference type="EMBL" id="OEJ65087.1"/>
    </source>
</evidence>
<dbReference type="EC" id="5.2.1.8" evidence="3"/>
<keyword evidence="8" id="KW-0413">Isomerase</keyword>
<feature type="domain" description="PpiC" evidence="11">
    <location>
        <begin position="137"/>
        <end position="227"/>
    </location>
</feature>